<evidence type="ECO:0000313" key="9">
    <source>
        <dbReference type="EMBL" id="CAB3401361.1"/>
    </source>
</evidence>
<evidence type="ECO:0000256" key="1">
    <source>
        <dbReference type="ARBA" id="ARBA00004184"/>
    </source>
</evidence>
<feature type="coiled-coil region" evidence="6">
    <location>
        <begin position="407"/>
        <end position="441"/>
    </location>
</feature>
<dbReference type="AlphaFoldDB" id="A0A8S1EJT2"/>
<evidence type="ECO:0000256" key="2">
    <source>
        <dbReference type="ARBA" id="ARBA00004496"/>
    </source>
</evidence>
<feature type="domain" description="GRIP" evidence="8">
    <location>
        <begin position="571"/>
        <end position="622"/>
    </location>
</feature>
<dbReference type="Proteomes" id="UP000494206">
    <property type="component" value="Unassembled WGS sequence"/>
</dbReference>
<feature type="coiled-coil region" evidence="6">
    <location>
        <begin position="195"/>
        <end position="352"/>
    </location>
</feature>
<evidence type="ECO:0000256" key="7">
    <source>
        <dbReference type="SAM" id="MobiDB-lite"/>
    </source>
</evidence>
<dbReference type="InterPro" id="IPR051952">
    <property type="entry name" value="Golgi-autophagy_related"/>
</dbReference>
<dbReference type="PANTHER" id="PTHR23157">
    <property type="entry name" value="GRIP AND COILED-COIL DOMAIN-CONTAINING PROTEIN 1"/>
    <property type="match status" value="1"/>
</dbReference>
<dbReference type="InterPro" id="IPR000237">
    <property type="entry name" value="GRIP_dom"/>
</dbReference>
<evidence type="ECO:0000256" key="3">
    <source>
        <dbReference type="ARBA" id="ARBA00022490"/>
    </source>
</evidence>
<evidence type="ECO:0000256" key="6">
    <source>
        <dbReference type="SAM" id="Coils"/>
    </source>
</evidence>
<comment type="subcellular location">
    <subcellularLocation>
        <location evidence="2">Cytoplasm</location>
    </subcellularLocation>
    <subcellularLocation>
        <location evidence="1">Endomembrane system</location>
        <topology evidence="1">Peripheral membrane protein</topology>
    </subcellularLocation>
</comment>
<keyword evidence="4 6" id="KW-0175">Coiled coil</keyword>
<dbReference type="GO" id="GO:0005794">
    <property type="term" value="C:Golgi apparatus"/>
    <property type="evidence" value="ECO:0007669"/>
    <property type="project" value="TreeGrafter"/>
</dbReference>
<evidence type="ECO:0000256" key="4">
    <source>
        <dbReference type="ARBA" id="ARBA00023054"/>
    </source>
</evidence>
<dbReference type="PANTHER" id="PTHR23157:SF25">
    <property type="entry name" value="GRIP AND COILED-COIL DOMAIN-CONTAINING PROTEIN 1"/>
    <property type="match status" value="1"/>
</dbReference>
<dbReference type="InterPro" id="IPR032023">
    <property type="entry name" value="GCC2_Rab_bind"/>
</dbReference>
<name>A0A8S1EJT2_9PELO</name>
<evidence type="ECO:0000259" key="8">
    <source>
        <dbReference type="PROSITE" id="PS50913"/>
    </source>
</evidence>
<feature type="coiled-coil region" evidence="6">
    <location>
        <begin position="38"/>
        <end position="145"/>
    </location>
</feature>
<comment type="caution">
    <text evidence="9">The sequence shown here is derived from an EMBL/GenBank/DDBJ whole genome shotgun (WGS) entry which is preliminary data.</text>
</comment>
<keyword evidence="3" id="KW-0963">Cytoplasm</keyword>
<protein>
    <recommendedName>
        <fullName evidence="8">GRIP domain-containing protein</fullName>
    </recommendedName>
</protein>
<dbReference type="Pfam" id="PF01465">
    <property type="entry name" value="GRIP"/>
    <property type="match status" value="1"/>
</dbReference>
<dbReference type="OrthoDB" id="1926336at2759"/>
<feature type="coiled-coil region" evidence="6">
    <location>
        <begin position="507"/>
        <end position="575"/>
    </location>
</feature>
<evidence type="ECO:0000256" key="5">
    <source>
        <dbReference type="ARBA" id="ARBA00023136"/>
    </source>
</evidence>
<dbReference type="SMART" id="SM00755">
    <property type="entry name" value="Grip"/>
    <property type="match status" value="1"/>
</dbReference>
<gene>
    <name evidence="9" type="ORF">CBOVIS_LOCUS4116</name>
</gene>
<organism evidence="9 10">
    <name type="scientific">Caenorhabditis bovis</name>
    <dbReference type="NCBI Taxonomy" id="2654633"/>
    <lineage>
        <taxon>Eukaryota</taxon>
        <taxon>Metazoa</taxon>
        <taxon>Ecdysozoa</taxon>
        <taxon>Nematoda</taxon>
        <taxon>Chromadorea</taxon>
        <taxon>Rhabditida</taxon>
        <taxon>Rhabditina</taxon>
        <taxon>Rhabditomorpha</taxon>
        <taxon>Rhabditoidea</taxon>
        <taxon>Rhabditidae</taxon>
        <taxon>Peloderinae</taxon>
        <taxon>Caenorhabditis</taxon>
    </lineage>
</organism>
<keyword evidence="10" id="KW-1185">Reference proteome</keyword>
<feature type="region of interest" description="Disordered" evidence="7">
    <location>
        <begin position="1"/>
        <end position="21"/>
    </location>
</feature>
<keyword evidence="5" id="KW-0472">Membrane</keyword>
<dbReference type="EMBL" id="CADEPM010000003">
    <property type="protein sequence ID" value="CAB3401361.1"/>
    <property type="molecule type" value="Genomic_DNA"/>
</dbReference>
<evidence type="ECO:0000313" key="10">
    <source>
        <dbReference type="Proteomes" id="UP000494206"/>
    </source>
</evidence>
<sequence>MGEPAKSPTPQPASSGNKLDSLSKEDLIKFAKKQVINVTELKKNQEALVKKLKSRNEEFEELKKEAENLKFVNEKLALKHAENVENNPTECTECIKESERLIELEKQMEELKEKATKSDMLSLELRDLETQVDTLTRGLREKTEALVKAHDVISENDAKIIELRNDSSSKTSQLENLVAENKTIGEKLKVEIHKTISLEKQLKEAESKMADSKEKEGCEKLGLARQMAECENRSRLLEEAVDVLRSENIKLKQEAEEASSSLHQLQKEYAEFKNKARFVLEKKVKEEDDDKEAMEQIEKANQTICQLESSLEELKERHIKILDELSIANDNHARVQKELQAIKIANAETEKNHLKALDDVRMSNSVVVKRLEDDLLMVKSSRNIAEKKCKELEIGKEKLDHLLVVERQKSEFENQSLKRKLETASSELERLQKELVDLRAETEARASITPQHKAIAAVIPQQAATVEAHRILAPAMSDSISCHDEMTQPDRSLEDILYGEIEDPYKYGTLESDKDRIEALKTELENLRLSNSHISELLSEAESANGRLVSQNTLLKEEIRRLERKEGREEELSNEKNMEYLKNCIIQFMKHQCGQAERAQLIIVLQRVLHLSPQEVDVLKKAADHINSATTTGWSSYLTGWSS</sequence>
<reference evidence="9 10" key="1">
    <citation type="submission" date="2020-04" db="EMBL/GenBank/DDBJ databases">
        <authorList>
            <person name="Laetsch R D."/>
            <person name="Stevens L."/>
            <person name="Kumar S."/>
            <person name="Blaxter L. M."/>
        </authorList>
    </citation>
    <scope>NUCLEOTIDE SEQUENCE [LARGE SCALE GENOMIC DNA]</scope>
</reference>
<dbReference type="Pfam" id="PF16704">
    <property type="entry name" value="Rab_bind"/>
    <property type="match status" value="1"/>
</dbReference>
<dbReference type="PROSITE" id="PS50913">
    <property type="entry name" value="GRIP"/>
    <property type="match status" value="1"/>
</dbReference>
<proteinExistence type="predicted"/>
<accession>A0A8S1EJT2</accession>